<keyword evidence="3" id="KW-1185">Reference proteome</keyword>
<dbReference type="RefSeq" id="WP_202859214.1">
    <property type="nucleotide sequence ID" value="NZ_JAEUGD010000067.1"/>
</dbReference>
<protein>
    <recommendedName>
        <fullName evidence="4">Outer membrane protein beta-barrel domain-containing protein</fullName>
    </recommendedName>
</protein>
<gene>
    <name evidence="2" type="ORF">JMN32_25380</name>
</gene>
<organism evidence="2 3">
    <name type="scientific">Fulvivirga marina</name>
    <dbReference type="NCBI Taxonomy" id="2494733"/>
    <lineage>
        <taxon>Bacteria</taxon>
        <taxon>Pseudomonadati</taxon>
        <taxon>Bacteroidota</taxon>
        <taxon>Cytophagia</taxon>
        <taxon>Cytophagales</taxon>
        <taxon>Fulvivirgaceae</taxon>
        <taxon>Fulvivirga</taxon>
    </lineage>
</organism>
<proteinExistence type="predicted"/>
<dbReference type="Proteomes" id="UP000614216">
    <property type="component" value="Unassembled WGS sequence"/>
</dbReference>
<evidence type="ECO:0000313" key="2">
    <source>
        <dbReference type="EMBL" id="MBL6449667.1"/>
    </source>
</evidence>
<accession>A0A937G2V7</accession>
<sequence>MRRILIVAAISLMGVVVYAQDYHYNDDTTYEEVVISEAEYHDYNKDDIKTLSGGRYHSGGFGAVSFKSSEFRDKTLVMGGVRGGWIINRTLAIGFEGYGVIPTAEFDNLVPGRNAVLLGGYGGMFLEPIIFSNHLVHVTFPLTGGAGWLGFHDDWEENYYNDEEIIDEDVFWYVEPGVALELNVSKHFRLNCGVSKRFAEDLKLLGTGANEFDKLNYFLTLKFGKF</sequence>
<name>A0A937G2V7_9BACT</name>
<evidence type="ECO:0008006" key="4">
    <source>
        <dbReference type="Google" id="ProtNLM"/>
    </source>
</evidence>
<dbReference type="EMBL" id="JAEUGD010000067">
    <property type="protein sequence ID" value="MBL6449667.1"/>
    <property type="molecule type" value="Genomic_DNA"/>
</dbReference>
<comment type="caution">
    <text evidence="2">The sequence shown here is derived from an EMBL/GenBank/DDBJ whole genome shotgun (WGS) entry which is preliminary data.</text>
</comment>
<evidence type="ECO:0000313" key="3">
    <source>
        <dbReference type="Proteomes" id="UP000614216"/>
    </source>
</evidence>
<reference evidence="2" key="1">
    <citation type="submission" date="2021-01" db="EMBL/GenBank/DDBJ databases">
        <title>Fulvivirga kasyanovii gen. nov., sp nov., a novel member of the phylum Bacteroidetes isolated from seawater in a mussel farm.</title>
        <authorList>
            <person name="Zhao L.-H."/>
            <person name="Wang Z.-J."/>
        </authorList>
    </citation>
    <scope>NUCLEOTIDE SEQUENCE</scope>
    <source>
        <strain evidence="2">29W222</strain>
    </source>
</reference>
<feature type="signal peptide" evidence="1">
    <location>
        <begin position="1"/>
        <end position="19"/>
    </location>
</feature>
<dbReference type="AlphaFoldDB" id="A0A937G2V7"/>
<evidence type="ECO:0000256" key="1">
    <source>
        <dbReference type="SAM" id="SignalP"/>
    </source>
</evidence>
<feature type="chain" id="PRO_5036828822" description="Outer membrane protein beta-barrel domain-containing protein" evidence="1">
    <location>
        <begin position="20"/>
        <end position="226"/>
    </location>
</feature>
<keyword evidence="1" id="KW-0732">Signal</keyword>